<gene>
    <name evidence="1" type="ORF">GCK32_020552</name>
</gene>
<evidence type="ECO:0000313" key="1">
    <source>
        <dbReference type="EMBL" id="KAK5973129.1"/>
    </source>
</evidence>
<keyword evidence="2" id="KW-1185">Reference proteome</keyword>
<accession>A0AAN8J0Y6</accession>
<dbReference type="EMBL" id="WIXE01015874">
    <property type="protein sequence ID" value="KAK5973129.1"/>
    <property type="molecule type" value="Genomic_DNA"/>
</dbReference>
<name>A0AAN8J0Y6_TRICO</name>
<feature type="non-terminal residue" evidence="1">
    <location>
        <position position="1"/>
    </location>
</feature>
<dbReference type="AlphaFoldDB" id="A0AAN8J0Y6"/>
<protein>
    <submittedName>
        <fullName evidence="1">Uncharacterized protein</fullName>
    </submittedName>
</protein>
<sequence length="98" mass="10759">NLAHIRGLSLFREIKALSTSDVIKITSEEAEKAAKIFASSTVKEPTNGKTNLYNLRLTHDDITGQGLSIIFPQTSTARSLSFLSAFIIKVVYDAFKKA</sequence>
<comment type="caution">
    <text evidence="1">The sequence shown here is derived from an EMBL/GenBank/DDBJ whole genome shotgun (WGS) entry which is preliminary data.</text>
</comment>
<proteinExistence type="predicted"/>
<organism evidence="1 2">
    <name type="scientific">Trichostrongylus colubriformis</name>
    <name type="common">Black scour worm</name>
    <dbReference type="NCBI Taxonomy" id="6319"/>
    <lineage>
        <taxon>Eukaryota</taxon>
        <taxon>Metazoa</taxon>
        <taxon>Ecdysozoa</taxon>
        <taxon>Nematoda</taxon>
        <taxon>Chromadorea</taxon>
        <taxon>Rhabditida</taxon>
        <taxon>Rhabditina</taxon>
        <taxon>Rhabditomorpha</taxon>
        <taxon>Strongyloidea</taxon>
        <taxon>Trichostrongylidae</taxon>
        <taxon>Trichostrongylus</taxon>
    </lineage>
</organism>
<reference evidence="1 2" key="1">
    <citation type="submission" date="2019-10" db="EMBL/GenBank/DDBJ databases">
        <title>Assembly and Annotation for the nematode Trichostrongylus colubriformis.</title>
        <authorList>
            <person name="Martin J."/>
        </authorList>
    </citation>
    <scope>NUCLEOTIDE SEQUENCE [LARGE SCALE GENOMIC DNA]</scope>
    <source>
        <strain evidence="1">G859</strain>
        <tissue evidence="1">Whole worm</tissue>
    </source>
</reference>
<evidence type="ECO:0000313" key="2">
    <source>
        <dbReference type="Proteomes" id="UP001331761"/>
    </source>
</evidence>
<feature type="non-terminal residue" evidence="1">
    <location>
        <position position="98"/>
    </location>
</feature>
<dbReference type="Proteomes" id="UP001331761">
    <property type="component" value="Unassembled WGS sequence"/>
</dbReference>